<evidence type="ECO:0000256" key="4">
    <source>
        <dbReference type="PROSITE-ProRule" id="PRU00050"/>
    </source>
</evidence>
<evidence type="ECO:0000313" key="6">
    <source>
        <dbReference type="EMBL" id="TPG25448.1"/>
    </source>
</evidence>
<name>A0A502DJH1_9BURK</name>
<accession>A0A502DJH1</accession>
<keyword evidence="1" id="KW-0378">Hydrolase</keyword>
<dbReference type="GO" id="GO:0000156">
    <property type="term" value="F:phosphorelay response regulator activity"/>
    <property type="evidence" value="ECO:0007669"/>
    <property type="project" value="InterPro"/>
</dbReference>
<dbReference type="GO" id="GO:0005737">
    <property type="term" value="C:cytoplasm"/>
    <property type="evidence" value="ECO:0007669"/>
    <property type="project" value="InterPro"/>
</dbReference>
<comment type="caution">
    <text evidence="6">The sequence shown here is derived from an EMBL/GenBank/DDBJ whole genome shotgun (WGS) entry which is preliminary data.</text>
</comment>
<dbReference type="RefSeq" id="WP_140844166.1">
    <property type="nucleotide sequence ID" value="NZ_RCZI01000005.1"/>
</dbReference>
<evidence type="ECO:0000256" key="2">
    <source>
        <dbReference type="ARBA" id="ARBA00039140"/>
    </source>
</evidence>
<reference evidence="6 7" key="1">
    <citation type="journal article" date="2019" name="Environ. Microbiol.">
        <title>Species interactions and distinct microbial communities in high Arctic permafrost affected cryosols are associated with the CH4 and CO2 gas fluxes.</title>
        <authorList>
            <person name="Altshuler I."/>
            <person name="Hamel J."/>
            <person name="Turney S."/>
            <person name="Magnuson E."/>
            <person name="Levesque R."/>
            <person name="Greer C."/>
            <person name="Whyte L.G."/>
        </authorList>
    </citation>
    <scope>NUCLEOTIDE SEQUENCE [LARGE SCALE GENOMIC DNA]</scope>
    <source>
        <strain evidence="6 7">S06.C</strain>
    </source>
</reference>
<dbReference type="EMBL" id="RCZI01000005">
    <property type="protein sequence ID" value="TPG25448.1"/>
    <property type="molecule type" value="Genomic_DNA"/>
</dbReference>
<dbReference type="OrthoDB" id="9791760at2"/>
<comment type="catalytic activity">
    <reaction evidence="3">
        <text>[protein]-L-glutamate 5-O-methyl ester + H2O = L-glutamyl-[protein] + methanol + H(+)</text>
        <dbReference type="Rhea" id="RHEA:23236"/>
        <dbReference type="Rhea" id="RHEA-COMP:10208"/>
        <dbReference type="Rhea" id="RHEA-COMP:10311"/>
        <dbReference type="ChEBI" id="CHEBI:15377"/>
        <dbReference type="ChEBI" id="CHEBI:15378"/>
        <dbReference type="ChEBI" id="CHEBI:17790"/>
        <dbReference type="ChEBI" id="CHEBI:29973"/>
        <dbReference type="ChEBI" id="CHEBI:82795"/>
        <dbReference type="EC" id="3.1.1.61"/>
    </reaction>
</comment>
<dbReference type="PANTHER" id="PTHR42872">
    <property type="entry name" value="PROTEIN-GLUTAMATE METHYLESTERASE/PROTEIN-GLUTAMINE GLUTAMINASE"/>
    <property type="match status" value="1"/>
</dbReference>
<sequence length="192" mass="19920">MKIVRDVVVIGAALGGLTAIVKIASSWPGGLPVAVLIALATQDQPARAVLQIIESYAHVKVTMAVDGESIAPGHIYVSPPGKHLSIGRFGVVRIDPPSFFDAAQPSINRLFAAAAVVYGPRVIGIVLSGAHYDGAQGMRDIEAAGGVTIVQDPEDATAPQLPKHVIRTDSPSYCAKASEMGPLIQRLVAGEA</sequence>
<dbReference type="InterPro" id="IPR035909">
    <property type="entry name" value="CheB_C"/>
</dbReference>
<dbReference type="PANTHER" id="PTHR42872:SF6">
    <property type="entry name" value="PROTEIN-GLUTAMATE METHYLESTERASE_PROTEIN-GLUTAMINE GLUTAMINASE"/>
    <property type="match status" value="1"/>
</dbReference>
<evidence type="ECO:0000256" key="1">
    <source>
        <dbReference type="ARBA" id="ARBA00022801"/>
    </source>
</evidence>
<proteinExistence type="predicted"/>
<organism evidence="6 7">
    <name type="scientific">Variovorax guangxiensis</name>
    <dbReference type="NCBI Taxonomy" id="1775474"/>
    <lineage>
        <taxon>Bacteria</taxon>
        <taxon>Pseudomonadati</taxon>
        <taxon>Pseudomonadota</taxon>
        <taxon>Betaproteobacteria</taxon>
        <taxon>Burkholderiales</taxon>
        <taxon>Comamonadaceae</taxon>
        <taxon>Variovorax</taxon>
    </lineage>
</organism>
<dbReference type="Gene3D" id="3.40.50.180">
    <property type="entry name" value="Methylesterase CheB, C-terminal domain"/>
    <property type="match status" value="1"/>
</dbReference>
<evidence type="ECO:0000256" key="3">
    <source>
        <dbReference type="ARBA" id="ARBA00048267"/>
    </source>
</evidence>
<dbReference type="PROSITE" id="PS50122">
    <property type="entry name" value="CHEB"/>
    <property type="match status" value="1"/>
</dbReference>
<dbReference type="CDD" id="cd16433">
    <property type="entry name" value="CheB"/>
    <property type="match status" value="1"/>
</dbReference>
<evidence type="ECO:0000313" key="7">
    <source>
        <dbReference type="Proteomes" id="UP000319212"/>
    </source>
</evidence>
<dbReference type="GO" id="GO:0008984">
    <property type="term" value="F:protein-glutamate methylesterase activity"/>
    <property type="evidence" value="ECO:0007669"/>
    <property type="project" value="UniProtKB-EC"/>
</dbReference>
<gene>
    <name evidence="6" type="ORF">EAH82_18115</name>
</gene>
<dbReference type="Proteomes" id="UP000319212">
    <property type="component" value="Unassembled WGS sequence"/>
</dbReference>
<dbReference type="SUPFAM" id="SSF52738">
    <property type="entry name" value="Methylesterase CheB, C-terminal domain"/>
    <property type="match status" value="1"/>
</dbReference>
<dbReference type="AlphaFoldDB" id="A0A502DJH1"/>
<dbReference type="EC" id="3.1.1.61" evidence="2"/>
<comment type="caution">
    <text evidence="4">Lacks conserved residue(s) required for the propagation of feature annotation.</text>
</comment>
<dbReference type="InterPro" id="IPR000673">
    <property type="entry name" value="Sig_transdc_resp-reg_Me-estase"/>
</dbReference>
<dbReference type="Pfam" id="PF01339">
    <property type="entry name" value="CheB_methylest"/>
    <property type="match status" value="1"/>
</dbReference>
<feature type="domain" description="CheB-type methylesterase" evidence="5">
    <location>
        <begin position="1"/>
        <end position="191"/>
    </location>
</feature>
<evidence type="ECO:0000259" key="5">
    <source>
        <dbReference type="PROSITE" id="PS50122"/>
    </source>
</evidence>
<dbReference type="GO" id="GO:0006935">
    <property type="term" value="P:chemotaxis"/>
    <property type="evidence" value="ECO:0007669"/>
    <property type="project" value="InterPro"/>
</dbReference>
<protein>
    <recommendedName>
        <fullName evidence="2">protein-glutamate methylesterase</fullName>
        <ecNumber evidence="2">3.1.1.61</ecNumber>
    </recommendedName>
</protein>